<evidence type="ECO:0000256" key="3">
    <source>
        <dbReference type="ARBA" id="ARBA00007275"/>
    </source>
</evidence>
<dbReference type="GO" id="GO:0005829">
    <property type="term" value="C:cytosol"/>
    <property type="evidence" value="ECO:0007669"/>
    <property type="project" value="TreeGrafter"/>
</dbReference>
<evidence type="ECO:0000256" key="8">
    <source>
        <dbReference type="ARBA" id="ARBA00032272"/>
    </source>
</evidence>
<dbReference type="PROSITE" id="PS51462">
    <property type="entry name" value="NUDIX"/>
    <property type="match status" value="1"/>
</dbReference>
<evidence type="ECO:0000256" key="4">
    <source>
        <dbReference type="ARBA" id="ARBA00011738"/>
    </source>
</evidence>
<dbReference type="Proteomes" id="UP000528734">
    <property type="component" value="Unassembled WGS sequence"/>
</dbReference>
<keyword evidence="6" id="KW-0378">Hydrolase</keyword>
<dbReference type="GO" id="GO:0016818">
    <property type="term" value="F:hydrolase activity, acting on acid anhydrides, in phosphorus-containing anhydrides"/>
    <property type="evidence" value="ECO:0007669"/>
    <property type="project" value="InterPro"/>
</dbReference>
<comment type="cofactor">
    <cofactor evidence="2 9">
        <name>Mg(2+)</name>
        <dbReference type="ChEBI" id="CHEBI:18420"/>
    </cofactor>
</comment>
<proteinExistence type="inferred from homology"/>
<protein>
    <recommendedName>
        <fullName evidence="5">GDP-mannose pyrophosphatase</fullName>
    </recommendedName>
    <alternativeName>
        <fullName evidence="7">GDP-mannose hydrolase</fullName>
    </alternativeName>
    <alternativeName>
        <fullName evidence="8">GDPMK</fullName>
    </alternativeName>
</protein>
<dbReference type="NCBIfam" id="TIGR00052">
    <property type="entry name" value="nudix-type nucleoside diphosphatase, YffH/AdpP family"/>
    <property type="match status" value="1"/>
</dbReference>
<accession>A0A7Y4M0V6</accession>
<dbReference type="InterPro" id="IPR004385">
    <property type="entry name" value="NDP_pyrophosphatase"/>
</dbReference>
<evidence type="ECO:0000256" key="6">
    <source>
        <dbReference type="ARBA" id="ARBA00022801"/>
    </source>
</evidence>
<evidence type="ECO:0000256" key="5">
    <source>
        <dbReference type="ARBA" id="ARBA00016377"/>
    </source>
</evidence>
<keyword evidence="14" id="KW-1185">Reference proteome</keyword>
<gene>
    <name evidence="13" type="ORF">HCN50_05920</name>
</gene>
<evidence type="ECO:0000313" key="13">
    <source>
        <dbReference type="EMBL" id="NOJ45796.1"/>
    </source>
</evidence>
<evidence type="ECO:0000256" key="7">
    <source>
        <dbReference type="ARBA" id="ARBA00032162"/>
    </source>
</evidence>
<dbReference type="GO" id="GO:0006753">
    <property type="term" value="P:nucleoside phosphate metabolic process"/>
    <property type="evidence" value="ECO:0007669"/>
    <property type="project" value="TreeGrafter"/>
</dbReference>
<feature type="binding site" evidence="9">
    <location>
        <position position="129"/>
    </location>
    <ligand>
        <name>Mg(2+)</name>
        <dbReference type="ChEBI" id="CHEBI:18420"/>
        <label>1</label>
    </ligand>
</feature>
<dbReference type="Pfam" id="PF00293">
    <property type="entry name" value="NUDIX"/>
    <property type="match status" value="1"/>
</dbReference>
<dbReference type="AlphaFoldDB" id="A0A7Y4M0V6"/>
<name>A0A7Y4M0V6_9BRAD</name>
<dbReference type="GO" id="GO:0019693">
    <property type="term" value="P:ribose phosphate metabolic process"/>
    <property type="evidence" value="ECO:0007669"/>
    <property type="project" value="TreeGrafter"/>
</dbReference>
<dbReference type="PANTHER" id="PTHR11839:SF18">
    <property type="entry name" value="NUDIX HYDROLASE DOMAIN-CONTAINING PROTEIN"/>
    <property type="match status" value="1"/>
</dbReference>
<dbReference type="Gene3D" id="3.90.79.10">
    <property type="entry name" value="Nucleoside Triphosphate Pyrophosphohydrolase"/>
    <property type="match status" value="1"/>
</dbReference>
<feature type="region of interest" description="Disordered" evidence="11">
    <location>
        <begin position="1"/>
        <end position="22"/>
    </location>
</feature>
<feature type="domain" description="Nudix hydrolase" evidence="12">
    <location>
        <begin position="69"/>
        <end position="207"/>
    </location>
</feature>
<dbReference type="InterPro" id="IPR000086">
    <property type="entry name" value="NUDIX_hydrolase_dom"/>
</dbReference>
<dbReference type="SUPFAM" id="SSF55811">
    <property type="entry name" value="Nudix"/>
    <property type="match status" value="1"/>
</dbReference>
<keyword evidence="9" id="KW-0460">Magnesium</keyword>
<comment type="catalytic activity">
    <reaction evidence="1">
        <text>GDP-alpha-D-mannose + H2O = alpha-D-mannose 1-phosphate + GMP + 2 H(+)</text>
        <dbReference type="Rhea" id="RHEA:27978"/>
        <dbReference type="ChEBI" id="CHEBI:15377"/>
        <dbReference type="ChEBI" id="CHEBI:15378"/>
        <dbReference type="ChEBI" id="CHEBI:57527"/>
        <dbReference type="ChEBI" id="CHEBI:58115"/>
        <dbReference type="ChEBI" id="CHEBI:58409"/>
    </reaction>
</comment>
<evidence type="ECO:0000256" key="9">
    <source>
        <dbReference type="PIRSR" id="PIRSR604385-2"/>
    </source>
</evidence>
<comment type="caution">
    <text evidence="13">The sequence shown here is derived from an EMBL/GenBank/DDBJ whole genome shotgun (WGS) entry which is preliminary data.</text>
</comment>
<dbReference type="GO" id="GO:0046872">
    <property type="term" value="F:metal ion binding"/>
    <property type="evidence" value="ECO:0007669"/>
    <property type="project" value="UniProtKB-KW"/>
</dbReference>
<evidence type="ECO:0000256" key="11">
    <source>
        <dbReference type="SAM" id="MobiDB-lite"/>
    </source>
</evidence>
<reference evidence="13 14" key="1">
    <citation type="submission" date="2020-03" db="EMBL/GenBank/DDBJ databases">
        <title>Bradyrhizobium diversity isolated from nodules of Muelleranthus trifoliolatus.</title>
        <authorList>
            <person name="Klepa M."/>
            <person name="Helene L."/>
            <person name="Hungria M."/>
        </authorList>
    </citation>
    <scope>NUCLEOTIDE SEQUENCE [LARGE SCALE GENOMIC DNA]</scope>
    <source>
        <strain evidence="13 14">WSM 1744</strain>
    </source>
</reference>
<comment type="subunit">
    <text evidence="4">Homodimer.</text>
</comment>
<dbReference type="InterPro" id="IPR015797">
    <property type="entry name" value="NUDIX_hydrolase-like_dom_sf"/>
</dbReference>
<feature type="binding site" evidence="9">
    <location>
        <position position="178"/>
    </location>
    <ligand>
        <name>Mg(2+)</name>
        <dbReference type="ChEBI" id="CHEBI:18420"/>
        <label>1</label>
    </ligand>
</feature>
<evidence type="ECO:0000256" key="2">
    <source>
        <dbReference type="ARBA" id="ARBA00001946"/>
    </source>
</evidence>
<evidence type="ECO:0000313" key="14">
    <source>
        <dbReference type="Proteomes" id="UP000528734"/>
    </source>
</evidence>
<evidence type="ECO:0000259" key="12">
    <source>
        <dbReference type="PROSITE" id="PS51462"/>
    </source>
</evidence>
<dbReference type="CDD" id="cd24157">
    <property type="entry name" value="NUDIX_GDPMK"/>
    <property type="match status" value="1"/>
</dbReference>
<feature type="binding site" evidence="9">
    <location>
        <position position="125"/>
    </location>
    <ligand>
        <name>Mg(2+)</name>
        <dbReference type="ChEBI" id="CHEBI:18420"/>
        <label>1</label>
    </ligand>
</feature>
<sequence length="221" mass="24743">MTGGGIRRTSQEGPKSNQRRLVPMKMEGESVHIHDIETIAHGKGKLLSVSYEQRRRDGEQQRRKREIYDNGNSAVILPYDPDRKTVLLTRQLRLPIFLQDGIERTVEACAGKLDGEDAERRIIKEMKEELGYQVSKLQRLFELYVSPAAIMEKIVFFTCAYSPADKVSGGGGLKEEGEDIEVVETTLEQAAAMVATGEIVDAKTVVLIQYLRDRMQAAACS</sequence>
<evidence type="ECO:0000256" key="1">
    <source>
        <dbReference type="ARBA" id="ARBA00000847"/>
    </source>
</evidence>
<evidence type="ECO:0000256" key="10">
    <source>
        <dbReference type="PIRSR" id="PIRSR604385-3"/>
    </source>
</evidence>
<dbReference type="EMBL" id="JAAVLW010000002">
    <property type="protein sequence ID" value="NOJ45796.1"/>
    <property type="molecule type" value="Genomic_DNA"/>
</dbReference>
<comment type="similarity">
    <text evidence="3">Belongs to the Nudix hydrolase family. NudK subfamily.</text>
</comment>
<keyword evidence="9" id="KW-0479">Metal-binding</keyword>
<feature type="short sequence motif" description="Nudix box" evidence="10">
    <location>
        <begin position="111"/>
        <end position="132"/>
    </location>
</feature>
<organism evidence="13 14">
    <name type="scientific">Bradyrhizobium archetypum</name>
    <dbReference type="NCBI Taxonomy" id="2721160"/>
    <lineage>
        <taxon>Bacteria</taxon>
        <taxon>Pseudomonadati</taxon>
        <taxon>Pseudomonadota</taxon>
        <taxon>Alphaproteobacteria</taxon>
        <taxon>Hyphomicrobiales</taxon>
        <taxon>Nitrobacteraceae</taxon>
        <taxon>Bradyrhizobium</taxon>
    </lineage>
</organism>
<dbReference type="PANTHER" id="PTHR11839">
    <property type="entry name" value="UDP/ADP-SUGAR PYROPHOSPHATASE"/>
    <property type="match status" value="1"/>
</dbReference>
<feature type="binding site" evidence="9">
    <location>
        <position position="110"/>
    </location>
    <ligand>
        <name>Mg(2+)</name>
        <dbReference type="ChEBI" id="CHEBI:18420"/>
        <label>1</label>
    </ligand>
</feature>